<evidence type="ECO:0000256" key="1">
    <source>
        <dbReference type="SAM" id="MobiDB-lite"/>
    </source>
</evidence>
<keyword evidence="2" id="KW-0812">Transmembrane</keyword>
<comment type="caution">
    <text evidence="4">The sequence shown here is derived from an EMBL/GenBank/DDBJ whole genome shotgun (WGS) entry which is preliminary data.</text>
</comment>
<sequence length="249" mass="25454">MLLAFGVVAVVLALVSAFAPRALAAEPVHTQCGRAVVWSLSPSTSTPDGAAAAIAAAYGQVAGVTGVRASQGTPEAVRWEWIEPLTGDNRTPGDQDDSTALGTRIFWAHVHGPDDHQGETGLRASVLRDILHDFGVAAPTSSATLSAADRVALRRVCADERASALAVKAGKAKAHVAGGSTPPTSGAATMPHHTGSPSVPPLARTVLLAIAGLISLGLVAIWLPLPAIRHRIAAFGGRRRSATGAEDDD</sequence>
<keyword evidence="5" id="KW-1185">Reference proteome</keyword>
<gene>
    <name evidence="4" type="ORF">FB474_0083</name>
</gene>
<dbReference type="EMBL" id="VFOQ01000001">
    <property type="protein sequence ID" value="TQL58747.1"/>
    <property type="molecule type" value="Genomic_DNA"/>
</dbReference>
<keyword evidence="2" id="KW-1133">Transmembrane helix</keyword>
<name>A0A542ZEL3_9MICO</name>
<protein>
    <submittedName>
        <fullName evidence="4">Uncharacterized protein</fullName>
    </submittedName>
</protein>
<accession>A0A542ZEL3</accession>
<evidence type="ECO:0000256" key="2">
    <source>
        <dbReference type="SAM" id="Phobius"/>
    </source>
</evidence>
<dbReference type="Proteomes" id="UP000319514">
    <property type="component" value="Unassembled WGS sequence"/>
</dbReference>
<evidence type="ECO:0000256" key="3">
    <source>
        <dbReference type="SAM" id="SignalP"/>
    </source>
</evidence>
<feature type="signal peptide" evidence="3">
    <location>
        <begin position="1"/>
        <end position="24"/>
    </location>
</feature>
<evidence type="ECO:0000313" key="5">
    <source>
        <dbReference type="Proteomes" id="UP000319514"/>
    </source>
</evidence>
<feature type="transmembrane region" description="Helical" evidence="2">
    <location>
        <begin position="206"/>
        <end position="225"/>
    </location>
</feature>
<proteinExistence type="predicted"/>
<keyword evidence="3" id="KW-0732">Signal</keyword>
<keyword evidence="2" id="KW-0472">Membrane</keyword>
<feature type="region of interest" description="Disordered" evidence="1">
    <location>
        <begin position="175"/>
        <end position="196"/>
    </location>
</feature>
<dbReference type="AlphaFoldDB" id="A0A542ZEL3"/>
<dbReference type="RefSeq" id="WP_141786847.1">
    <property type="nucleotide sequence ID" value="NZ_BAAAKX010000006.1"/>
</dbReference>
<feature type="chain" id="PRO_5022140663" evidence="3">
    <location>
        <begin position="25"/>
        <end position="249"/>
    </location>
</feature>
<evidence type="ECO:0000313" key="4">
    <source>
        <dbReference type="EMBL" id="TQL58747.1"/>
    </source>
</evidence>
<reference evidence="4 5" key="1">
    <citation type="submission" date="2019-06" db="EMBL/GenBank/DDBJ databases">
        <title>Sequencing the genomes of 1000 actinobacteria strains.</title>
        <authorList>
            <person name="Klenk H.-P."/>
        </authorList>
    </citation>
    <scope>NUCLEOTIDE SEQUENCE [LARGE SCALE GENOMIC DNA]</scope>
    <source>
        <strain evidence="4 5">DSM 18082</strain>
    </source>
</reference>
<organism evidence="4 5">
    <name type="scientific">Oryzihumus leptocrescens</name>
    <dbReference type="NCBI Taxonomy" id="297536"/>
    <lineage>
        <taxon>Bacteria</taxon>
        <taxon>Bacillati</taxon>
        <taxon>Actinomycetota</taxon>
        <taxon>Actinomycetes</taxon>
        <taxon>Micrococcales</taxon>
        <taxon>Intrasporangiaceae</taxon>
        <taxon>Oryzihumus</taxon>
    </lineage>
</organism>